<organism evidence="9 10">
    <name type="scientific">Niastella vici</name>
    <dbReference type="NCBI Taxonomy" id="1703345"/>
    <lineage>
        <taxon>Bacteria</taxon>
        <taxon>Pseudomonadati</taxon>
        <taxon>Bacteroidota</taxon>
        <taxon>Chitinophagia</taxon>
        <taxon>Chitinophagales</taxon>
        <taxon>Chitinophagaceae</taxon>
        <taxon>Niastella</taxon>
    </lineage>
</organism>
<evidence type="ECO:0000256" key="3">
    <source>
        <dbReference type="ARBA" id="ARBA00022692"/>
    </source>
</evidence>
<dbReference type="Proteomes" id="UP000192796">
    <property type="component" value="Unassembled WGS sequence"/>
</dbReference>
<keyword evidence="2" id="KW-1003">Cell membrane</keyword>
<dbReference type="InterPro" id="IPR050250">
    <property type="entry name" value="Macrolide_Exporter_MacB"/>
</dbReference>
<keyword evidence="5 6" id="KW-0472">Membrane</keyword>
<dbReference type="RefSeq" id="WP_081146881.1">
    <property type="nucleotide sequence ID" value="NZ_LVYD01000042.1"/>
</dbReference>
<name>A0A1V9G0V4_9BACT</name>
<evidence type="ECO:0000259" key="8">
    <source>
        <dbReference type="Pfam" id="PF12704"/>
    </source>
</evidence>
<feature type="domain" description="MacB-like periplasmic core" evidence="8">
    <location>
        <begin position="20"/>
        <end position="239"/>
    </location>
</feature>
<feature type="transmembrane region" description="Helical" evidence="6">
    <location>
        <begin position="285"/>
        <end position="305"/>
    </location>
</feature>
<feature type="domain" description="MacB-like periplasmic core" evidence="8">
    <location>
        <begin position="447"/>
        <end position="648"/>
    </location>
</feature>
<feature type="transmembrane region" description="Helical" evidence="6">
    <location>
        <begin position="734"/>
        <end position="751"/>
    </location>
</feature>
<comment type="subcellular location">
    <subcellularLocation>
        <location evidence="1">Cell membrane</location>
        <topology evidence="1">Multi-pass membrane protein</topology>
    </subcellularLocation>
</comment>
<feature type="transmembrane region" description="Helical" evidence="6">
    <location>
        <begin position="771"/>
        <end position="794"/>
    </location>
</feature>
<dbReference type="AlphaFoldDB" id="A0A1V9G0V4"/>
<evidence type="ECO:0008006" key="11">
    <source>
        <dbReference type="Google" id="ProtNLM"/>
    </source>
</evidence>
<evidence type="ECO:0000313" key="10">
    <source>
        <dbReference type="Proteomes" id="UP000192796"/>
    </source>
</evidence>
<keyword evidence="4 6" id="KW-1133">Transmembrane helix</keyword>
<gene>
    <name evidence="9" type="ORF">A3860_20020</name>
</gene>
<comment type="caution">
    <text evidence="9">The sequence shown here is derived from an EMBL/GenBank/DDBJ whole genome shotgun (WGS) entry which is preliminary data.</text>
</comment>
<proteinExistence type="predicted"/>
<accession>A0A1V9G0V4</accession>
<evidence type="ECO:0000313" key="9">
    <source>
        <dbReference type="EMBL" id="OQP64265.1"/>
    </source>
</evidence>
<dbReference type="GO" id="GO:0022857">
    <property type="term" value="F:transmembrane transporter activity"/>
    <property type="evidence" value="ECO:0007669"/>
    <property type="project" value="TreeGrafter"/>
</dbReference>
<dbReference type="Pfam" id="PF12704">
    <property type="entry name" value="MacB_PCD"/>
    <property type="match status" value="2"/>
</dbReference>
<keyword evidence="10" id="KW-1185">Reference proteome</keyword>
<feature type="transmembrane region" description="Helical" evidence="6">
    <location>
        <begin position="420"/>
        <end position="444"/>
    </location>
</feature>
<feature type="transmembrane region" description="Helical" evidence="6">
    <location>
        <begin position="375"/>
        <end position="399"/>
    </location>
</feature>
<evidence type="ECO:0000256" key="4">
    <source>
        <dbReference type="ARBA" id="ARBA00022989"/>
    </source>
</evidence>
<reference evidence="9 10" key="1">
    <citation type="submission" date="2016-03" db="EMBL/GenBank/DDBJ databases">
        <title>Niastella vici sp. nov., isolated from farmland soil.</title>
        <authorList>
            <person name="Chen L."/>
            <person name="Wang D."/>
            <person name="Yang S."/>
            <person name="Wang G."/>
        </authorList>
    </citation>
    <scope>NUCLEOTIDE SEQUENCE [LARGE SCALE GENOMIC DNA]</scope>
    <source>
        <strain evidence="9 10">DJ57</strain>
    </source>
</reference>
<dbReference type="PANTHER" id="PTHR30572:SF18">
    <property type="entry name" value="ABC-TYPE MACROLIDE FAMILY EXPORT SYSTEM PERMEASE COMPONENT 2"/>
    <property type="match status" value="1"/>
</dbReference>
<feature type="transmembrane region" description="Helical" evidence="6">
    <location>
        <begin position="18"/>
        <end position="37"/>
    </location>
</feature>
<evidence type="ECO:0000256" key="1">
    <source>
        <dbReference type="ARBA" id="ARBA00004651"/>
    </source>
</evidence>
<evidence type="ECO:0000256" key="2">
    <source>
        <dbReference type="ARBA" id="ARBA00022475"/>
    </source>
</evidence>
<dbReference type="OrthoDB" id="1451596at2"/>
<keyword evidence="3 6" id="KW-0812">Transmembrane</keyword>
<evidence type="ECO:0000259" key="7">
    <source>
        <dbReference type="Pfam" id="PF02687"/>
    </source>
</evidence>
<dbReference type="GO" id="GO:0005886">
    <property type="term" value="C:plasma membrane"/>
    <property type="evidence" value="ECO:0007669"/>
    <property type="project" value="UniProtKB-SubCell"/>
</dbReference>
<protein>
    <recommendedName>
        <fullName evidence="11">ABC transporter permease</fullName>
    </recommendedName>
</protein>
<dbReference type="InterPro" id="IPR003838">
    <property type="entry name" value="ABC3_permease_C"/>
</dbReference>
<dbReference type="EMBL" id="LVYD01000042">
    <property type="protein sequence ID" value="OQP64265.1"/>
    <property type="molecule type" value="Genomic_DNA"/>
</dbReference>
<dbReference type="STRING" id="1703345.A3860_20020"/>
<dbReference type="Pfam" id="PF02687">
    <property type="entry name" value="FtsX"/>
    <property type="match status" value="1"/>
</dbReference>
<dbReference type="PANTHER" id="PTHR30572">
    <property type="entry name" value="MEMBRANE COMPONENT OF TRANSPORTER-RELATED"/>
    <property type="match status" value="1"/>
</dbReference>
<evidence type="ECO:0000256" key="5">
    <source>
        <dbReference type="ARBA" id="ARBA00023136"/>
    </source>
</evidence>
<sequence length="805" mass="90924">MAYHYLQLAFRSLKRNPFYSIISIVGIGIGLCAYVLLMNYTRVEKGFDNFHADKDNIYRVESYFEKNGQVTDSWPTSSFGYAAAMKNEIPEVKEAVRIDNYDCERVVRFENVKYREPRVVFADSNFFSFFSYPLIQGNAREVLKEPNSIVISESAARKYFGNSNPLGKILHISTIKKNYDCAVTGIFKDFPANSTLQLNLIMSYMTASQWEQQTWYMHQAYTYVKVDGGQAAKTIERKFPALAEKYKTEAAMKEHKWGIHLVPLVAIHLNPAKPYELETKGSASAVRMLFVIALVVLVISWVNYINIFISRALERAGEIGVRKMAGAGIGHIFMQFIAEALVVNLLSLLLFFALMATVISFAPSAFFSGWLKEPFIWQVTAGTFIAGTLITGGIPAMILKSLNTAQVLKNKMSFRSGLGNGLRNGLILFQYASSIVLIVSTLTVHKQIRFMQSQDLGISTGQTLVFKAPPKSEDHYEDRMLQFAESLTGISGVTYVTQSSAVPGVMAGYDMANRRAGDPDNTNKLCQMIRVDYNFLPAYGLKLIDGRNFSKSYPTDTLETVILNETAMRLFGFHSASEALNGNIHLEGHGDKRFRVIGVTSNFHLESLKENYRPLVLLMYNPWKWIDNQFVSIKLGTASVDQVVNRVRNEFRSHFPESSFDFFFLDDFYNRQYQQEMLYGQIVMYFSLLALFIVCLGLVGLSSFMLLKRKKEIGIRRVIGAGIFDILKILNTHFLKLVLLAVCIASPLAWWGMHVWLQDFAYRTSVGVLEFLGATAITLLITIFTVTCLSFRAASVKPVNSLRYD</sequence>
<evidence type="ECO:0000256" key="6">
    <source>
        <dbReference type="SAM" id="Phobius"/>
    </source>
</evidence>
<feature type="transmembrane region" description="Helical" evidence="6">
    <location>
        <begin position="341"/>
        <end position="363"/>
    </location>
</feature>
<dbReference type="InterPro" id="IPR025857">
    <property type="entry name" value="MacB_PCD"/>
</dbReference>
<feature type="transmembrane region" description="Helical" evidence="6">
    <location>
        <begin position="682"/>
        <end position="707"/>
    </location>
</feature>
<feature type="domain" description="ABC3 transporter permease C-terminal" evidence="7">
    <location>
        <begin position="686"/>
        <end position="797"/>
    </location>
</feature>